<feature type="compositionally biased region" description="Acidic residues" evidence="1">
    <location>
        <begin position="1173"/>
        <end position="1196"/>
    </location>
</feature>
<evidence type="ECO:0000313" key="3">
    <source>
        <dbReference type="Proteomes" id="UP000322915"/>
    </source>
</evidence>
<dbReference type="InterPro" id="IPR013320">
    <property type="entry name" value="ConA-like_dom_sf"/>
</dbReference>
<feature type="non-terminal residue" evidence="2">
    <location>
        <position position="1224"/>
    </location>
</feature>
<organism evidence="2 3">
    <name type="scientific">Pseudoalteromonas fuliginea</name>
    <dbReference type="NCBI Taxonomy" id="1872678"/>
    <lineage>
        <taxon>Bacteria</taxon>
        <taxon>Pseudomonadati</taxon>
        <taxon>Pseudomonadota</taxon>
        <taxon>Gammaproteobacteria</taxon>
        <taxon>Alteromonadales</taxon>
        <taxon>Pseudoalteromonadaceae</taxon>
        <taxon>Pseudoalteromonas</taxon>
    </lineage>
</organism>
<feature type="compositionally biased region" description="Pro residues" evidence="1">
    <location>
        <begin position="1197"/>
        <end position="1224"/>
    </location>
</feature>
<proteinExistence type="predicted"/>
<gene>
    <name evidence="2" type="ORF">EU509_00380</name>
</gene>
<reference evidence="2 3" key="1">
    <citation type="submission" date="2019-01" db="EMBL/GenBank/DDBJ databases">
        <title>Genome sequences of marine Pseudoalteromonas species.</title>
        <authorList>
            <person name="Boraston A.B."/>
            <person name="Hehemann J.-H."/>
            <person name="Vickers C.J."/>
            <person name="Salama-Alber O."/>
            <person name="Abe K."/>
            <person name="Hettle A.J."/>
        </authorList>
    </citation>
    <scope>NUCLEOTIDE SEQUENCE [LARGE SCALE GENOMIC DNA]</scope>
    <source>
        <strain evidence="2 3">PS47</strain>
    </source>
</reference>
<evidence type="ECO:0008006" key="4">
    <source>
        <dbReference type="Google" id="ProtNLM"/>
    </source>
</evidence>
<feature type="compositionally biased region" description="Acidic residues" evidence="1">
    <location>
        <begin position="968"/>
        <end position="1019"/>
    </location>
</feature>
<evidence type="ECO:0000313" key="2">
    <source>
        <dbReference type="EMBL" id="KAA1166414.1"/>
    </source>
</evidence>
<dbReference type="EMBL" id="SEUJ01000034">
    <property type="protein sequence ID" value="KAA1166414.1"/>
    <property type="molecule type" value="Genomic_DNA"/>
</dbReference>
<dbReference type="Pfam" id="PF13385">
    <property type="entry name" value="Laminin_G_3"/>
    <property type="match status" value="1"/>
</dbReference>
<dbReference type="Gene3D" id="2.60.120.200">
    <property type="match status" value="1"/>
</dbReference>
<accession>A0ABQ6RNE1</accession>
<sequence length="1224" mass="133864">MTFLLISEEVRGNKVHRKLSGILLGVCGLTIFTGSNTFAARPDAPAINRDVHMARQPSVNERPRYTRPTMPTLQTSYDGRIALSHKLEENEDDRGPDQVSFRLQKPEKFTTLFKDSPNGTFILDRANAAATSNARLGGGNNSVPDLNVLTGSVGGTADSHLGLCDVTFDEHSAIKNPQACGIGNTDDCYDLWVVRFERLPSNNGRILHGTRVNVRVINPKTVDASIAEVTITERKKTSNPHRITDSFEPMFPGDGRLLVGRSGNSTIVAPYEGEPAMRSDAIYIVNDNPDDFEACDINQWEGPGINPDTAATPRVIPSYLRPLSYAPYDETINTRYGFAMQPFRDGQNNVIPKNIPLGSYPWIDRGGDVISLTTIGRTLYDSTGTLTLPYGPSGLDLDPNSSPLCPAHTSINCNSNTSSQNIGQFGGRTLMGLWTRGKMVLLDDIINNIDFNLNADDASHREVRLYDTGPTYKRIGNGPDNIASRLPLGNGGNNRFLDSNEHRFNYFPNLSPVTPADVVWLMSTGRGTAEINFDDYLNPNSFINSNMAQLIRIRVSNTDRARENGQNLIGRNAIGNSATGGRFDILADDTTILADGTWNIPTQGNLIGDTRVEPIANGGIRGKGLWLDGDGAGIEYDIPQQSLSFENVNWYYGLFVDARGPTNTERALIHFPDNSEIRLGNNNSIHFYDITGTLVETYVSNEPLNFHRWRHYGFNISYDVVSDSTTVLVYLNGYLVTTVEASSSAFQLQENETLTIGESPNSNDLRGWIDDVKVFAEPLTPELACNMANGTLAGISDASVAPNHWSNFWATSVELTAHEDITNILNSNYKQTYSQYVCYHDYSEDGAAHLANIPNGLTGVRADLVFPEGPLLQDQPRPDSVNNAFCLSCHTADAPANSGLTIGALALQPHLLAPSDPRRQPMQPDARVYGNIPANWIAPGIPESAISDVTGILIDRLILASSHSIETPEPETPEPETPEPETPEPETPEPETPEPETPEPETPEPETPEPETPEPETPEPETPAPDASNVVNLTSAAETTITYSMNWHTNRDRAHDGNLQNIATTTSDGTSAGGGGVFIAFDFGAPFTNFIVTMKEDNNNFHQVDFWRVQRWANGAWINLPDRGENSNDSTLKTFPIPSGIASTRLRVQLQAPSGQQVGVQDIGITAQRWEPETPEPETPEPETPEPETPEPETPEPETPAPETPEPETPAPETPAPETPEPET</sequence>
<protein>
    <recommendedName>
        <fullName evidence="4">Cytochrome c domain-containing protein</fullName>
    </recommendedName>
</protein>
<feature type="region of interest" description="Disordered" evidence="1">
    <location>
        <begin position="1168"/>
        <end position="1224"/>
    </location>
</feature>
<dbReference type="Proteomes" id="UP000322915">
    <property type="component" value="Unassembled WGS sequence"/>
</dbReference>
<evidence type="ECO:0000256" key="1">
    <source>
        <dbReference type="SAM" id="MobiDB-lite"/>
    </source>
</evidence>
<dbReference type="SUPFAM" id="SSF49899">
    <property type="entry name" value="Concanavalin A-like lectins/glucanases"/>
    <property type="match status" value="1"/>
</dbReference>
<keyword evidence="3" id="KW-1185">Reference proteome</keyword>
<feature type="region of interest" description="Disordered" evidence="1">
    <location>
        <begin position="963"/>
        <end position="1030"/>
    </location>
</feature>
<comment type="caution">
    <text evidence="2">The sequence shown here is derived from an EMBL/GenBank/DDBJ whole genome shotgun (WGS) entry which is preliminary data.</text>
</comment>
<name>A0ABQ6RNE1_9GAMM</name>